<feature type="compositionally biased region" description="Basic and acidic residues" evidence="1">
    <location>
        <begin position="13"/>
        <end position="29"/>
    </location>
</feature>
<feature type="region of interest" description="Disordered" evidence="1">
    <location>
        <begin position="1"/>
        <end position="41"/>
    </location>
</feature>
<organism evidence="2">
    <name type="scientific">uncultured Frankineae bacterium</name>
    <dbReference type="NCBI Taxonomy" id="437475"/>
    <lineage>
        <taxon>Bacteria</taxon>
        <taxon>Bacillati</taxon>
        <taxon>Actinomycetota</taxon>
        <taxon>Actinomycetes</taxon>
        <taxon>Frankiales</taxon>
        <taxon>environmental samples</taxon>
    </lineage>
</organism>
<evidence type="ECO:0000256" key="1">
    <source>
        <dbReference type="SAM" id="MobiDB-lite"/>
    </source>
</evidence>
<dbReference type="AlphaFoldDB" id="A0A6J4LDQ8"/>
<feature type="non-terminal residue" evidence="2">
    <location>
        <position position="41"/>
    </location>
</feature>
<evidence type="ECO:0000313" key="2">
    <source>
        <dbReference type="EMBL" id="CAA9329392.1"/>
    </source>
</evidence>
<dbReference type="EMBL" id="CADCUE010000103">
    <property type="protein sequence ID" value="CAA9329392.1"/>
    <property type="molecule type" value="Genomic_DNA"/>
</dbReference>
<feature type="non-terminal residue" evidence="2">
    <location>
        <position position="1"/>
    </location>
</feature>
<protein>
    <submittedName>
        <fullName evidence="2">Uncharacterized protein</fullName>
    </submittedName>
</protein>
<proteinExistence type="predicted"/>
<name>A0A6J4LDQ8_9ACTN</name>
<accession>A0A6J4LDQ8</accession>
<reference evidence="2" key="1">
    <citation type="submission" date="2020-02" db="EMBL/GenBank/DDBJ databases">
        <authorList>
            <person name="Meier V. D."/>
        </authorList>
    </citation>
    <scope>NUCLEOTIDE SEQUENCE</scope>
    <source>
        <strain evidence="2">AVDCRST_MAG16</strain>
    </source>
</reference>
<sequence>AASQRRLAGAGRGRPDGRLPRRPHPREPADEPAGLGPRGVR</sequence>
<gene>
    <name evidence="2" type="ORF">AVDCRST_MAG16-1224</name>
</gene>